<dbReference type="InterPro" id="IPR036281">
    <property type="entry name" value="SinR/SinI_dimer_dom_sf"/>
</dbReference>
<proteinExistence type="predicted"/>
<evidence type="ECO:0000313" key="2">
    <source>
        <dbReference type="EMBL" id="AXN37984.1"/>
    </source>
</evidence>
<dbReference type="Pfam" id="PF08671">
    <property type="entry name" value="SinI"/>
    <property type="match status" value="1"/>
</dbReference>
<dbReference type="EMBL" id="NUEQ01000014">
    <property type="protein sequence ID" value="PEJ34377.1"/>
    <property type="molecule type" value="Genomic_DNA"/>
</dbReference>
<dbReference type="Proteomes" id="UP000220106">
    <property type="component" value="Unassembled WGS sequence"/>
</dbReference>
<gene>
    <name evidence="3" type="ORF">CN689_09595</name>
    <name evidence="2" type="ORF">DTO10_05770</name>
</gene>
<evidence type="ECO:0000313" key="4">
    <source>
        <dbReference type="Proteomes" id="UP000220106"/>
    </source>
</evidence>
<feature type="domain" description="Sin" evidence="1">
    <location>
        <begin position="3"/>
        <end position="41"/>
    </location>
</feature>
<reference evidence="3 4" key="1">
    <citation type="submission" date="2017-09" db="EMBL/GenBank/DDBJ databases">
        <title>Large-scale bioinformatics analysis of Bacillus genomes uncovers conserved roles of natural products in bacterial physiology.</title>
        <authorList>
            <consortium name="Agbiome Team Llc"/>
            <person name="Bleich R.M."/>
            <person name="Kirk G.J."/>
            <person name="Santa Maria K.C."/>
            <person name="Allen S.E."/>
            <person name="Farag S."/>
            <person name="Shank E.A."/>
            <person name="Bowers A."/>
        </authorList>
    </citation>
    <scope>NUCLEOTIDE SEQUENCE [LARGE SCALE GENOMIC DNA]</scope>
    <source>
        <strain evidence="3 4">AFS003229</strain>
    </source>
</reference>
<dbReference type="KEGG" id="pbut:DTO10_05770"/>
<dbReference type="GO" id="GO:0006355">
    <property type="term" value="P:regulation of DNA-templated transcription"/>
    <property type="evidence" value="ECO:0007669"/>
    <property type="project" value="InterPro"/>
</dbReference>
<keyword evidence="2" id="KW-0238">DNA-binding</keyword>
<dbReference type="Proteomes" id="UP000260457">
    <property type="component" value="Chromosome"/>
</dbReference>
<keyword evidence="5" id="KW-1185">Reference proteome</keyword>
<dbReference type="RefSeq" id="WP_098175705.1">
    <property type="nucleotide sequence ID" value="NZ_CP030926.1"/>
</dbReference>
<reference evidence="2 5" key="2">
    <citation type="submission" date="2018-07" db="EMBL/GenBank/DDBJ databases">
        <title>The molecular basis for the intramolecular migration of carboxyl group in the catabolism of para-hydroxybenzoate via gentisate.</title>
        <authorList>
            <person name="Zhao H."/>
            <person name="Xu Y."/>
            <person name="Lin S."/>
            <person name="Spain J.C."/>
            <person name="Zhou N.-Y."/>
        </authorList>
    </citation>
    <scope>NUCLEOTIDE SEQUENCE [LARGE SCALE GENOMIC DNA]</scope>
    <source>
        <strain evidence="2 5">PHB-7a</strain>
    </source>
</reference>
<evidence type="ECO:0000313" key="5">
    <source>
        <dbReference type="Proteomes" id="UP000260457"/>
    </source>
</evidence>
<evidence type="ECO:0000313" key="3">
    <source>
        <dbReference type="EMBL" id="PEJ34377.1"/>
    </source>
</evidence>
<dbReference type="InterPro" id="IPR010981">
    <property type="entry name" value="SinR/SinI_dimer_dom"/>
</dbReference>
<protein>
    <submittedName>
        <fullName evidence="2">DNA-binding anti-repressor SinI</fullName>
    </submittedName>
</protein>
<name>A0AAX0S606_9BACI</name>
<dbReference type="SUPFAM" id="SSF47406">
    <property type="entry name" value="SinR repressor dimerisation domain-like"/>
    <property type="match status" value="1"/>
</dbReference>
<dbReference type="PROSITE" id="PS51500">
    <property type="entry name" value="SIN"/>
    <property type="match status" value="1"/>
</dbReference>
<organism evidence="3 4">
    <name type="scientific">Peribacillus butanolivorans</name>
    <dbReference type="NCBI Taxonomy" id="421767"/>
    <lineage>
        <taxon>Bacteria</taxon>
        <taxon>Bacillati</taxon>
        <taxon>Bacillota</taxon>
        <taxon>Bacilli</taxon>
        <taxon>Bacillales</taxon>
        <taxon>Bacillaceae</taxon>
        <taxon>Peribacillus</taxon>
    </lineage>
</organism>
<evidence type="ECO:0000259" key="1">
    <source>
        <dbReference type="PROSITE" id="PS51500"/>
    </source>
</evidence>
<dbReference type="GO" id="GO:0046983">
    <property type="term" value="F:protein dimerization activity"/>
    <property type="evidence" value="ECO:0007669"/>
    <property type="project" value="InterPro"/>
</dbReference>
<dbReference type="GO" id="GO:0003677">
    <property type="term" value="F:DNA binding"/>
    <property type="evidence" value="ECO:0007669"/>
    <property type="project" value="UniProtKB-KW"/>
</dbReference>
<dbReference type="AlphaFoldDB" id="A0AAX0S606"/>
<dbReference type="EMBL" id="CP030926">
    <property type="protein sequence ID" value="AXN37984.1"/>
    <property type="molecule type" value="Genomic_DNA"/>
</dbReference>
<accession>A0AAX0S606</accession>
<sequence>MNSIKQSQQEPLERMWIALMIEAKQSGITKEQVRKFIMNNAFETDLQPQMDSMED</sequence>